<feature type="region of interest" description="Disordered" evidence="1">
    <location>
        <begin position="91"/>
        <end position="117"/>
    </location>
</feature>
<feature type="region of interest" description="Disordered" evidence="1">
    <location>
        <begin position="224"/>
        <end position="338"/>
    </location>
</feature>
<dbReference type="EMBL" id="KN837265">
    <property type="protein sequence ID" value="KIJ30271.1"/>
    <property type="molecule type" value="Genomic_DNA"/>
</dbReference>
<evidence type="ECO:0000313" key="2">
    <source>
        <dbReference type="EMBL" id="KIJ30271.1"/>
    </source>
</evidence>
<feature type="compositionally biased region" description="Pro residues" evidence="1">
    <location>
        <begin position="232"/>
        <end position="242"/>
    </location>
</feature>
<proteinExistence type="predicted"/>
<organism evidence="2 3">
    <name type="scientific">Sphaerobolus stellatus (strain SS14)</name>
    <dbReference type="NCBI Taxonomy" id="990650"/>
    <lineage>
        <taxon>Eukaryota</taxon>
        <taxon>Fungi</taxon>
        <taxon>Dikarya</taxon>
        <taxon>Basidiomycota</taxon>
        <taxon>Agaricomycotina</taxon>
        <taxon>Agaricomycetes</taxon>
        <taxon>Phallomycetidae</taxon>
        <taxon>Geastrales</taxon>
        <taxon>Sphaerobolaceae</taxon>
        <taxon>Sphaerobolus</taxon>
    </lineage>
</organism>
<protein>
    <submittedName>
        <fullName evidence="2">Uncharacterized protein</fullName>
    </submittedName>
</protein>
<keyword evidence="3" id="KW-1185">Reference proteome</keyword>
<evidence type="ECO:0000256" key="1">
    <source>
        <dbReference type="SAM" id="MobiDB-lite"/>
    </source>
</evidence>
<feature type="compositionally biased region" description="Low complexity" evidence="1">
    <location>
        <begin position="287"/>
        <end position="313"/>
    </location>
</feature>
<dbReference type="AlphaFoldDB" id="A0A0C9UY10"/>
<sequence length="338" mass="36007">MEMDATPTSHDRNPCPSLYAHAGIPTQWSTIRAPSSNPSPPASIRATPQQLRPIRLRLLRSRTINVTLMTGRRGLPAASLIHDQTFPNVRTSMPSKDIAATTPTAASASSSKHQSTAARQYTADTTIDAYHHHHVASHSSFPSLSSSFVPPPMPAKHEYAEVKRASAPPLNGAERKKTEDIDVGVSAKAMAEAATTGLAAAETAAPPTTPTSSFILMHALARSHSHVEGPATPTPHPAPTPNASPLRPQTSIPRYPLSLPPPPPLPQNTHLSSKRHSQLSQSHQSPANSRRASTLSTASNTSVSSTNTTTANLFRSSTCRLSKRSSRPSTPHQPRKSA</sequence>
<dbReference type="HOGENOM" id="CLU_821758_0_0_1"/>
<accession>A0A0C9UY10</accession>
<dbReference type="Proteomes" id="UP000054279">
    <property type="component" value="Unassembled WGS sequence"/>
</dbReference>
<feature type="region of interest" description="Disordered" evidence="1">
    <location>
        <begin position="29"/>
        <end position="48"/>
    </location>
</feature>
<reference evidence="2 3" key="1">
    <citation type="submission" date="2014-06" db="EMBL/GenBank/DDBJ databases">
        <title>Evolutionary Origins and Diversification of the Mycorrhizal Mutualists.</title>
        <authorList>
            <consortium name="DOE Joint Genome Institute"/>
            <consortium name="Mycorrhizal Genomics Consortium"/>
            <person name="Kohler A."/>
            <person name="Kuo A."/>
            <person name="Nagy L.G."/>
            <person name="Floudas D."/>
            <person name="Copeland A."/>
            <person name="Barry K.W."/>
            <person name="Cichocki N."/>
            <person name="Veneault-Fourrey C."/>
            <person name="LaButti K."/>
            <person name="Lindquist E.A."/>
            <person name="Lipzen A."/>
            <person name="Lundell T."/>
            <person name="Morin E."/>
            <person name="Murat C."/>
            <person name="Riley R."/>
            <person name="Ohm R."/>
            <person name="Sun H."/>
            <person name="Tunlid A."/>
            <person name="Henrissat B."/>
            <person name="Grigoriev I.V."/>
            <person name="Hibbett D.S."/>
            <person name="Martin F."/>
        </authorList>
    </citation>
    <scope>NUCLEOTIDE SEQUENCE [LARGE SCALE GENOMIC DNA]</scope>
    <source>
        <strain evidence="2 3">SS14</strain>
    </source>
</reference>
<feature type="compositionally biased region" description="Low complexity" evidence="1">
    <location>
        <begin position="99"/>
        <end position="111"/>
    </location>
</feature>
<evidence type="ECO:0000313" key="3">
    <source>
        <dbReference type="Proteomes" id="UP000054279"/>
    </source>
</evidence>
<name>A0A0C9UY10_SPHS4</name>
<gene>
    <name evidence="2" type="ORF">M422DRAFT_268241</name>
</gene>
<feature type="region of interest" description="Disordered" evidence="1">
    <location>
        <begin position="1"/>
        <end position="21"/>
    </location>
</feature>